<feature type="transmembrane region" description="Helical" evidence="2">
    <location>
        <begin position="219"/>
        <end position="239"/>
    </location>
</feature>
<dbReference type="EMBL" id="JAFFZM010000032">
    <property type="protein sequence ID" value="MBO8203009.1"/>
    <property type="molecule type" value="Genomic_DNA"/>
</dbReference>
<feature type="transmembrane region" description="Helical" evidence="2">
    <location>
        <begin position="56"/>
        <end position="78"/>
    </location>
</feature>
<keyword evidence="5" id="KW-1185">Reference proteome</keyword>
<keyword evidence="2" id="KW-0812">Transmembrane</keyword>
<feature type="transmembrane region" description="Helical" evidence="2">
    <location>
        <begin position="162"/>
        <end position="182"/>
    </location>
</feature>
<dbReference type="SUPFAM" id="SSF103481">
    <property type="entry name" value="Multidrug resistance efflux transporter EmrE"/>
    <property type="match status" value="2"/>
</dbReference>
<feature type="domain" description="EamA" evidence="3">
    <location>
        <begin position="2"/>
        <end position="132"/>
    </location>
</feature>
<keyword evidence="2" id="KW-1133">Transmembrane helix</keyword>
<feature type="transmembrane region" description="Helical" evidence="2">
    <location>
        <begin position="188"/>
        <end position="207"/>
    </location>
</feature>
<dbReference type="RefSeq" id="WP_209214490.1">
    <property type="nucleotide sequence ID" value="NZ_JAFFZM010000032.1"/>
</dbReference>
<feature type="transmembrane region" description="Helical" evidence="2">
    <location>
        <begin position="245"/>
        <end position="268"/>
    </location>
</feature>
<proteinExistence type="inferred from homology"/>
<feature type="transmembrane region" description="Helical" evidence="2">
    <location>
        <begin position="6"/>
        <end position="24"/>
    </location>
</feature>
<feature type="transmembrane region" description="Helical" evidence="2">
    <location>
        <begin position="275"/>
        <end position="292"/>
    </location>
</feature>
<evidence type="ECO:0000313" key="5">
    <source>
        <dbReference type="Proteomes" id="UP000721954"/>
    </source>
</evidence>
<feature type="transmembrane region" description="Helical" evidence="2">
    <location>
        <begin position="31"/>
        <end position="50"/>
    </location>
</feature>
<feature type="domain" description="EamA" evidence="3">
    <location>
        <begin position="165"/>
        <end position="291"/>
    </location>
</feature>
<evidence type="ECO:0000256" key="1">
    <source>
        <dbReference type="ARBA" id="ARBA00007362"/>
    </source>
</evidence>
<dbReference type="Proteomes" id="UP000721954">
    <property type="component" value="Unassembled WGS sequence"/>
</dbReference>
<name>A0ABS3Y5R7_9ACTN</name>
<comment type="caution">
    <text evidence="4">The sequence shown here is derived from an EMBL/GenBank/DDBJ whole genome shotgun (WGS) entry which is preliminary data.</text>
</comment>
<organism evidence="4 5">
    <name type="scientific">Streptomyces smyrnaeus</name>
    <dbReference type="NCBI Taxonomy" id="1387713"/>
    <lineage>
        <taxon>Bacteria</taxon>
        <taxon>Bacillati</taxon>
        <taxon>Actinomycetota</taxon>
        <taxon>Actinomycetes</taxon>
        <taxon>Kitasatosporales</taxon>
        <taxon>Streptomycetaceae</taxon>
        <taxon>Streptomyces</taxon>
    </lineage>
</organism>
<evidence type="ECO:0000259" key="3">
    <source>
        <dbReference type="Pfam" id="PF00892"/>
    </source>
</evidence>
<sequence length="293" mass="29527">MGEALALVSALFFGTAHFLSGLLARRLDSSAVALIGQLGGTVLMLLVAPWSAAPHITGGALGWGALSGVGTGIGVAFLYRGVSSGRFSVVVPLSDVAAVALPVLIGVALLGDRPQLWAWYGIAAAPPALWLIARSGRADEDGSDSDNCSSDSRSSRGIASGAHHGLAAGLGFALQFVALAQADPAAGLWPLVAGRAASVLVLLPLVARRPALPRLSAGSVWGCLGAGSLGTLGITLYTLATREQLLSLTVVLTALYPAVPVLLGVAVLRERLTRLQGAGLVCAAASMALISLS</sequence>
<keyword evidence="2" id="KW-0472">Membrane</keyword>
<comment type="similarity">
    <text evidence="1">Belongs to the EamA transporter family.</text>
</comment>
<dbReference type="Pfam" id="PF00892">
    <property type="entry name" value="EamA"/>
    <property type="match status" value="2"/>
</dbReference>
<dbReference type="InterPro" id="IPR000620">
    <property type="entry name" value="EamA_dom"/>
</dbReference>
<evidence type="ECO:0000313" key="4">
    <source>
        <dbReference type="EMBL" id="MBO8203009.1"/>
    </source>
</evidence>
<gene>
    <name evidence="4" type="ORF">JW613_32735</name>
</gene>
<protein>
    <submittedName>
        <fullName evidence="4">DMT family transporter</fullName>
    </submittedName>
</protein>
<dbReference type="InterPro" id="IPR037185">
    <property type="entry name" value="EmrE-like"/>
</dbReference>
<feature type="transmembrane region" description="Helical" evidence="2">
    <location>
        <begin position="116"/>
        <end position="133"/>
    </location>
</feature>
<accession>A0ABS3Y5R7</accession>
<dbReference type="GeneID" id="96263385"/>
<reference evidence="4 5" key="1">
    <citation type="submission" date="2021-02" db="EMBL/GenBank/DDBJ databases">
        <title>Streptomyces spirodelae sp. nov., isolated from duckweed.</title>
        <authorList>
            <person name="Saimee Y."/>
            <person name="Duangmal K."/>
        </authorList>
    </citation>
    <scope>NUCLEOTIDE SEQUENCE [LARGE SCALE GENOMIC DNA]</scope>
    <source>
        <strain evidence="4 5">DSM 42105</strain>
    </source>
</reference>
<evidence type="ECO:0000256" key="2">
    <source>
        <dbReference type="SAM" id="Phobius"/>
    </source>
</evidence>
<feature type="transmembrane region" description="Helical" evidence="2">
    <location>
        <begin position="90"/>
        <end position="110"/>
    </location>
</feature>